<organism evidence="1">
    <name type="scientific">Cacopsylla melanoneura</name>
    <dbReference type="NCBI Taxonomy" id="428564"/>
    <lineage>
        <taxon>Eukaryota</taxon>
        <taxon>Metazoa</taxon>
        <taxon>Ecdysozoa</taxon>
        <taxon>Arthropoda</taxon>
        <taxon>Hexapoda</taxon>
        <taxon>Insecta</taxon>
        <taxon>Pterygota</taxon>
        <taxon>Neoptera</taxon>
        <taxon>Paraneoptera</taxon>
        <taxon>Hemiptera</taxon>
        <taxon>Sternorrhyncha</taxon>
        <taxon>Psylloidea</taxon>
        <taxon>Psyllidae</taxon>
        <taxon>Psyllinae</taxon>
        <taxon>Cacopsylla</taxon>
    </lineage>
</organism>
<evidence type="ECO:0000313" key="1">
    <source>
        <dbReference type="EMBL" id="CAG6626582.1"/>
    </source>
</evidence>
<dbReference type="EMBL" id="HBUF01062936">
    <property type="protein sequence ID" value="CAG6626582.1"/>
    <property type="molecule type" value="Transcribed_RNA"/>
</dbReference>
<sequence length="120" mass="12168">MYIDSLCLLEYGLFSVFLLDVVGAAGLTTLGRLSGDLSAGAEAILGRDADVSAEEPARATAGIALGVSSTSSPSITSASLPIISRILLSISFSFAAVPPSAPVALDLSSLTCEISVNTYK</sequence>
<dbReference type="EMBL" id="HBUF01415660">
    <property type="protein sequence ID" value="CAG6739831.1"/>
    <property type="molecule type" value="Transcribed_RNA"/>
</dbReference>
<dbReference type="EMBL" id="HBUF01231560">
    <property type="protein sequence ID" value="CAG6673613.1"/>
    <property type="molecule type" value="Transcribed_RNA"/>
</dbReference>
<protein>
    <submittedName>
        <fullName evidence="1">Uncharacterized protein</fullName>
    </submittedName>
</protein>
<name>A0A8D8VJ48_9HEMI</name>
<proteinExistence type="predicted"/>
<dbReference type="AlphaFoldDB" id="A0A8D8VJ48"/>
<reference evidence="1" key="1">
    <citation type="submission" date="2021-05" db="EMBL/GenBank/DDBJ databases">
        <authorList>
            <person name="Alioto T."/>
            <person name="Alioto T."/>
            <person name="Gomez Garrido J."/>
        </authorList>
    </citation>
    <scope>NUCLEOTIDE SEQUENCE</scope>
</reference>
<accession>A0A8D8VJ48</accession>
<dbReference type="EMBL" id="HBUF01581744">
    <property type="protein sequence ID" value="CAG6770422.1"/>
    <property type="molecule type" value="Transcribed_RNA"/>
</dbReference>